<evidence type="ECO:0000259" key="5">
    <source>
        <dbReference type="PROSITE" id="PS50850"/>
    </source>
</evidence>
<keyword evidence="2 4" id="KW-1133">Transmembrane helix</keyword>
<evidence type="ECO:0000256" key="3">
    <source>
        <dbReference type="ARBA" id="ARBA00023136"/>
    </source>
</evidence>
<feature type="transmembrane region" description="Helical" evidence="4">
    <location>
        <begin position="185"/>
        <end position="205"/>
    </location>
</feature>
<dbReference type="InterPro" id="IPR020846">
    <property type="entry name" value="MFS_dom"/>
</dbReference>
<dbReference type="GO" id="GO:0022857">
    <property type="term" value="F:transmembrane transporter activity"/>
    <property type="evidence" value="ECO:0007669"/>
    <property type="project" value="InterPro"/>
</dbReference>
<dbReference type="EMBL" id="LR025743">
    <property type="protein sequence ID" value="VBB13963.1"/>
    <property type="molecule type" value="Genomic_DNA"/>
</dbReference>
<evidence type="ECO:0000256" key="2">
    <source>
        <dbReference type="ARBA" id="ARBA00022989"/>
    </source>
</evidence>
<feature type="domain" description="Major facilitator superfamily (MFS) profile" evidence="5">
    <location>
        <begin position="32"/>
        <end position="413"/>
    </location>
</feature>
<dbReference type="Pfam" id="PF07690">
    <property type="entry name" value="MFS_1"/>
    <property type="match status" value="1"/>
</dbReference>
<evidence type="ECO:0000256" key="1">
    <source>
        <dbReference type="ARBA" id="ARBA00022692"/>
    </source>
</evidence>
<dbReference type="SUPFAM" id="SSF103473">
    <property type="entry name" value="MFS general substrate transporter"/>
    <property type="match status" value="1"/>
</dbReference>
<keyword evidence="7" id="KW-1185">Reference proteome</keyword>
<feature type="transmembrane region" description="Helical" evidence="4">
    <location>
        <begin position="99"/>
        <end position="116"/>
    </location>
</feature>
<dbReference type="PANTHER" id="PTHR42910">
    <property type="entry name" value="TRANSPORTER SCO4007-RELATED"/>
    <property type="match status" value="1"/>
</dbReference>
<protein>
    <submittedName>
        <fullName evidence="6">Inner membrane transport protein ynfM,putative arabinose transporter,Arabinose efflux permease,MFS transporter, aromatic acid:H symporter (AAHS) family,Major Facilitator Superfamily</fullName>
    </submittedName>
</protein>
<evidence type="ECO:0000256" key="4">
    <source>
        <dbReference type="SAM" id="Phobius"/>
    </source>
</evidence>
<feature type="transmembrane region" description="Helical" evidence="4">
    <location>
        <begin position="357"/>
        <end position="373"/>
    </location>
</feature>
<keyword evidence="3 4" id="KW-0472">Membrane</keyword>
<dbReference type="Proteomes" id="UP000268684">
    <property type="component" value="Chromosome II"/>
</dbReference>
<sequence length="413" mass="42944">MIRPRNVIDHQELTLTTPAAWPANQERLSRNLVLLLAIGTGVGVSNVYYIQPILGLVQQNFDVPPTLIGWAPTMAQIGYATGMLLLAPLGDMLNRRSLIVGKGTLLVLALLAALFAPNFATLLVTNALIGLLSSVGQDFIPVAAQLASDTNRGRVVGSVTTGLLTGILLSRTLGGLIAEHYGWRAIYAVAAGLQALIVLAVWRLLPALPANTSGRYADLMASLVKLWLKHAPLRRSVFTQGLLAMSLGAFWSTLALVLAAPPFFQGPGVAGAYGVAGAAGALAAPLFGRLIDRAGPVPAIRVGCLLVIVAFGGMWIFSNSMVSLAIGAVLFDLGVMAGIVSHQTIVNTLDPVARSRLNGILITGAMFGVAIGAEVGNLAWLHAGWAGICTVGLVAGCGAMALTRRTMSVVAPN</sequence>
<gene>
    <name evidence="6" type="primary">ynfM_7</name>
    <name evidence="6" type="ORF">BSTAB16_4149</name>
</gene>
<feature type="transmembrane region" description="Helical" evidence="4">
    <location>
        <begin position="299"/>
        <end position="318"/>
    </location>
</feature>
<feature type="transmembrane region" description="Helical" evidence="4">
    <location>
        <begin position="379"/>
        <end position="402"/>
    </location>
</feature>
<feature type="transmembrane region" description="Helical" evidence="4">
    <location>
        <begin position="242"/>
        <end position="264"/>
    </location>
</feature>
<dbReference type="InterPro" id="IPR036259">
    <property type="entry name" value="MFS_trans_sf"/>
</dbReference>
<evidence type="ECO:0000313" key="6">
    <source>
        <dbReference type="EMBL" id="VBB13963.1"/>
    </source>
</evidence>
<organism evidence="6 7">
    <name type="scientific">Burkholderia stabilis</name>
    <dbReference type="NCBI Taxonomy" id="95485"/>
    <lineage>
        <taxon>Bacteria</taxon>
        <taxon>Pseudomonadati</taxon>
        <taxon>Pseudomonadota</taxon>
        <taxon>Betaproteobacteria</taxon>
        <taxon>Burkholderiales</taxon>
        <taxon>Burkholderiaceae</taxon>
        <taxon>Burkholderia</taxon>
        <taxon>Burkholderia cepacia complex</taxon>
    </lineage>
</organism>
<dbReference type="AlphaFoldDB" id="A0AAJ5N8S3"/>
<proteinExistence type="predicted"/>
<feature type="transmembrane region" description="Helical" evidence="4">
    <location>
        <begin position="70"/>
        <end position="87"/>
    </location>
</feature>
<dbReference type="PROSITE" id="PS50850">
    <property type="entry name" value="MFS"/>
    <property type="match status" value="1"/>
</dbReference>
<feature type="transmembrane region" description="Helical" evidence="4">
    <location>
        <begin position="32"/>
        <end position="50"/>
    </location>
</feature>
<feature type="transmembrane region" description="Helical" evidence="4">
    <location>
        <begin position="324"/>
        <end position="345"/>
    </location>
</feature>
<name>A0AAJ5N8S3_9BURK</name>
<reference evidence="6 7" key="1">
    <citation type="submission" date="2017-11" db="EMBL/GenBank/DDBJ databases">
        <authorList>
            <person name="Seth-Smith MB H."/>
        </authorList>
    </citation>
    <scope>NUCLEOTIDE SEQUENCE [LARGE SCALE GENOMIC DNA]</scope>
    <source>
        <strain evidence="6">E</strain>
    </source>
</reference>
<dbReference type="CDD" id="cd17324">
    <property type="entry name" value="MFS_NepI_like"/>
    <property type="match status" value="1"/>
</dbReference>
<keyword evidence="1 4" id="KW-0812">Transmembrane</keyword>
<dbReference type="InterPro" id="IPR011701">
    <property type="entry name" value="MFS"/>
</dbReference>
<evidence type="ECO:0000313" key="7">
    <source>
        <dbReference type="Proteomes" id="UP000268684"/>
    </source>
</evidence>
<dbReference type="Gene3D" id="1.20.1250.20">
    <property type="entry name" value="MFS general substrate transporter like domains"/>
    <property type="match status" value="1"/>
</dbReference>
<feature type="transmembrane region" description="Helical" evidence="4">
    <location>
        <begin position="270"/>
        <end position="287"/>
    </location>
</feature>
<dbReference type="PANTHER" id="PTHR42910:SF1">
    <property type="entry name" value="MAJOR FACILITATOR SUPERFAMILY (MFS) PROFILE DOMAIN-CONTAINING PROTEIN"/>
    <property type="match status" value="1"/>
</dbReference>
<accession>A0AAJ5N8S3</accession>